<reference evidence="2" key="2">
    <citation type="submission" date="2018-02" db="UniProtKB">
        <authorList>
            <consortium name="EnsemblPlants"/>
        </authorList>
    </citation>
    <scope>IDENTIFICATION</scope>
    <source>
        <strain evidence="2">Williams 82</strain>
    </source>
</reference>
<dbReference type="EMBL" id="CM000849">
    <property type="protein sequence ID" value="KRH07088.1"/>
    <property type="molecule type" value="Genomic_DNA"/>
</dbReference>
<organism evidence="1">
    <name type="scientific">Glycine max</name>
    <name type="common">Soybean</name>
    <name type="synonym">Glycine hispida</name>
    <dbReference type="NCBI Taxonomy" id="3847"/>
    <lineage>
        <taxon>Eukaryota</taxon>
        <taxon>Viridiplantae</taxon>
        <taxon>Streptophyta</taxon>
        <taxon>Embryophyta</taxon>
        <taxon>Tracheophyta</taxon>
        <taxon>Spermatophyta</taxon>
        <taxon>Magnoliopsida</taxon>
        <taxon>eudicotyledons</taxon>
        <taxon>Gunneridae</taxon>
        <taxon>Pentapetalae</taxon>
        <taxon>rosids</taxon>
        <taxon>fabids</taxon>
        <taxon>Fabales</taxon>
        <taxon>Fabaceae</taxon>
        <taxon>Papilionoideae</taxon>
        <taxon>50 kb inversion clade</taxon>
        <taxon>NPAAA clade</taxon>
        <taxon>indigoferoid/millettioid clade</taxon>
        <taxon>Phaseoleae</taxon>
        <taxon>Glycine</taxon>
        <taxon>Glycine subgen. Soja</taxon>
    </lineage>
</organism>
<evidence type="ECO:0000313" key="2">
    <source>
        <dbReference type="EnsemblPlants" id="KRH07088"/>
    </source>
</evidence>
<dbReference type="InParanoid" id="A0A0R0FM95"/>
<name>A0A0R0FM95_SOYBN</name>
<dbReference type="Proteomes" id="UP000008827">
    <property type="component" value="Chromosome 16"/>
</dbReference>
<sequence>MLFDFFCSLWFFGWFSVYTQFFSFSTPAHHYPSPFSTLLQQKIWHSPHRLRFLLQTLRYAHLNSSSSLEEIAMLGGE</sequence>
<evidence type="ECO:0000313" key="1">
    <source>
        <dbReference type="EMBL" id="KRH07088.1"/>
    </source>
</evidence>
<dbReference type="Gramene" id="KRH07088">
    <property type="protein sequence ID" value="KRH07088"/>
    <property type="gene ID" value="GLYMA_16G067400"/>
</dbReference>
<reference evidence="1 2" key="1">
    <citation type="journal article" date="2010" name="Nature">
        <title>Genome sequence of the palaeopolyploid soybean.</title>
        <authorList>
            <person name="Schmutz J."/>
            <person name="Cannon S.B."/>
            <person name="Schlueter J."/>
            <person name="Ma J."/>
            <person name="Mitros T."/>
            <person name="Nelson W."/>
            <person name="Hyten D.L."/>
            <person name="Song Q."/>
            <person name="Thelen J.J."/>
            <person name="Cheng J."/>
            <person name="Xu D."/>
            <person name="Hellsten U."/>
            <person name="May G.D."/>
            <person name="Yu Y."/>
            <person name="Sakurai T."/>
            <person name="Umezawa T."/>
            <person name="Bhattacharyya M.K."/>
            <person name="Sandhu D."/>
            <person name="Valliyodan B."/>
            <person name="Lindquist E."/>
            <person name="Peto M."/>
            <person name="Grant D."/>
            <person name="Shu S."/>
            <person name="Goodstein D."/>
            <person name="Barry K."/>
            <person name="Futrell-Griggs M."/>
            <person name="Abernathy B."/>
            <person name="Du J."/>
            <person name="Tian Z."/>
            <person name="Zhu L."/>
            <person name="Gill N."/>
            <person name="Joshi T."/>
            <person name="Libault M."/>
            <person name="Sethuraman A."/>
            <person name="Zhang X.-C."/>
            <person name="Shinozaki K."/>
            <person name="Nguyen H.T."/>
            <person name="Wing R.A."/>
            <person name="Cregan P."/>
            <person name="Specht J."/>
            <person name="Grimwood J."/>
            <person name="Rokhsar D."/>
            <person name="Stacey G."/>
            <person name="Shoemaker R.C."/>
            <person name="Jackson S.A."/>
        </authorList>
    </citation>
    <scope>NUCLEOTIDE SEQUENCE [LARGE SCALE GENOMIC DNA]</scope>
    <source>
        <strain evidence="2">cv. Williams 82</strain>
        <tissue evidence="1">Callus</tissue>
    </source>
</reference>
<dbReference type="EnsemblPlants" id="KRH07088">
    <property type="protein sequence ID" value="KRH07088"/>
    <property type="gene ID" value="GLYMA_16G067400"/>
</dbReference>
<gene>
    <name evidence="1" type="ORF">GLYMA_16G067400</name>
</gene>
<evidence type="ECO:0000313" key="3">
    <source>
        <dbReference type="Proteomes" id="UP000008827"/>
    </source>
</evidence>
<accession>A0A0R0FM95</accession>
<keyword evidence="3" id="KW-1185">Reference proteome</keyword>
<reference evidence="1" key="3">
    <citation type="submission" date="2018-07" db="EMBL/GenBank/DDBJ databases">
        <title>WGS assembly of Glycine max.</title>
        <authorList>
            <person name="Schmutz J."/>
            <person name="Cannon S."/>
            <person name="Schlueter J."/>
            <person name="Ma J."/>
            <person name="Mitros T."/>
            <person name="Nelson W."/>
            <person name="Hyten D."/>
            <person name="Song Q."/>
            <person name="Thelen J."/>
            <person name="Cheng J."/>
            <person name="Xu D."/>
            <person name="Hellsten U."/>
            <person name="May G."/>
            <person name="Yu Y."/>
            <person name="Sakurai T."/>
            <person name="Umezawa T."/>
            <person name="Bhattacharyya M."/>
            <person name="Sandhu D."/>
            <person name="Valliyodan B."/>
            <person name="Lindquist E."/>
            <person name="Peto M."/>
            <person name="Grant D."/>
            <person name="Shu S."/>
            <person name="Goodstein D."/>
            <person name="Barry K."/>
            <person name="Futrell-Griggs M."/>
            <person name="Abernathy B."/>
            <person name="Du J."/>
            <person name="Tian Z."/>
            <person name="Zhu L."/>
            <person name="Gill N."/>
            <person name="Joshi T."/>
            <person name="Libault M."/>
            <person name="Sethuraman A."/>
            <person name="Zhang X."/>
            <person name="Shinozaki K."/>
            <person name="Nguyen H."/>
            <person name="Wing R."/>
            <person name="Cregan P."/>
            <person name="Specht J."/>
            <person name="Grimwood J."/>
            <person name="Rokhsar D."/>
            <person name="Stacey G."/>
            <person name="Shoemaker R."/>
            <person name="Jackson S."/>
        </authorList>
    </citation>
    <scope>NUCLEOTIDE SEQUENCE</scope>
    <source>
        <tissue evidence="1">Callus</tissue>
    </source>
</reference>
<proteinExistence type="predicted"/>
<protein>
    <submittedName>
        <fullName evidence="1 2">Uncharacterized protein</fullName>
    </submittedName>
</protein>
<dbReference type="AlphaFoldDB" id="A0A0R0FM95"/>